<organism evidence="1">
    <name type="scientific">uncultured Sphingomonas sp</name>
    <dbReference type="NCBI Taxonomy" id="158754"/>
    <lineage>
        <taxon>Bacteria</taxon>
        <taxon>Pseudomonadati</taxon>
        <taxon>Pseudomonadota</taxon>
        <taxon>Alphaproteobacteria</taxon>
        <taxon>Sphingomonadales</taxon>
        <taxon>Sphingomonadaceae</taxon>
        <taxon>Sphingomonas</taxon>
        <taxon>environmental samples</taxon>
    </lineage>
</organism>
<dbReference type="PANTHER" id="PTHR45947:SF3">
    <property type="entry name" value="SULFOQUINOVOSYL TRANSFERASE SQD2"/>
    <property type="match status" value="1"/>
</dbReference>
<dbReference type="RefSeq" id="WP_294172957.1">
    <property type="nucleotide sequence ID" value="NZ_CADCVZ010000026.1"/>
</dbReference>
<name>A0A6J4SVW4_9SPHN</name>
<dbReference type="Pfam" id="PF13692">
    <property type="entry name" value="Glyco_trans_1_4"/>
    <property type="match status" value="1"/>
</dbReference>
<dbReference type="Gene3D" id="3.40.50.2000">
    <property type="entry name" value="Glycogen Phosphorylase B"/>
    <property type="match status" value="2"/>
</dbReference>
<dbReference type="PANTHER" id="PTHR45947">
    <property type="entry name" value="SULFOQUINOVOSYL TRANSFERASE SQD2"/>
    <property type="match status" value="1"/>
</dbReference>
<proteinExistence type="predicted"/>
<gene>
    <name evidence="1" type="ORF">AVDCRST_MAG09-1107</name>
</gene>
<dbReference type="AlphaFoldDB" id="A0A6J4SVW4"/>
<dbReference type="GO" id="GO:0016757">
    <property type="term" value="F:glycosyltransferase activity"/>
    <property type="evidence" value="ECO:0007669"/>
    <property type="project" value="TreeGrafter"/>
</dbReference>
<protein>
    <submittedName>
        <fullName evidence="1">Uncharacterized protein</fullName>
    </submittedName>
</protein>
<reference evidence="1" key="1">
    <citation type="submission" date="2020-02" db="EMBL/GenBank/DDBJ databases">
        <authorList>
            <person name="Meier V. D."/>
        </authorList>
    </citation>
    <scope>NUCLEOTIDE SEQUENCE</scope>
    <source>
        <strain evidence="1">AVDCRST_MAG09</strain>
    </source>
</reference>
<dbReference type="CDD" id="cd03801">
    <property type="entry name" value="GT4_PimA-like"/>
    <property type="match status" value="1"/>
</dbReference>
<accession>A0A6J4SVW4</accession>
<dbReference type="InterPro" id="IPR050194">
    <property type="entry name" value="Glycosyltransferase_grp1"/>
</dbReference>
<evidence type="ECO:0000313" key="1">
    <source>
        <dbReference type="EMBL" id="CAA9506794.1"/>
    </source>
</evidence>
<dbReference type="SUPFAM" id="SSF53756">
    <property type="entry name" value="UDP-Glycosyltransferase/glycogen phosphorylase"/>
    <property type="match status" value="1"/>
</dbReference>
<sequence length="372" mass="40813">MRQGFKDIGCEVCDLFPLRPAVRVHWLAKKLLHRSLGRYYHWDREPDFLRVVGRMAEARIRQVKPDFVIAVQSPACAELEVAVPVVLTHDQTFLERLAYVPFERRAPAEEYVRQALEQEGRSFRTADLIAYPSRSSCDTVQEAYGISASKLRMAPWGANLPKVPSGAEVDRMIRGRGRDPVVLSAIGVHWERKGGDTIVAAYRSLRQSGVNVRLNVIGMTPPTKVDEGIHFLPFVDKSTSDGFRKIADLLAATHVLVAPSRVEAFGHVFAEAAAFGVPALAADVGGVSTSINDGVNGRLLPPGATGEDYARAVLQLLATPKAYLQVARASRARFEDDLNWPAFCRTIVDEVAGLGAAPRRSVHEGADVARRA</sequence>
<dbReference type="EMBL" id="CADCVZ010000026">
    <property type="protein sequence ID" value="CAA9506794.1"/>
    <property type="molecule type" value="Genomic_DNA"/>
</dbReference>